<evidence type="ECO:0000256" key="3">
    <source>
        <dbReference type="ARBA" id="ARBA00022491"/>
    </source>
</evidence>
<sequence>MPPIEVGSAPRIGAIDTRLPRVADTNTVSATAKAQATNPVSAAPAVETINALDPGAAPIDTDRVALIRKAVESGTYPVVPAKIADAMIAAGMLLRSAH</sequence>
<dbReference type="EMBL" id="WVTD01000004">
    <property type="protein sequence ID" value="MYL97538.1"/>
    <property type="molecule type" value="Genomic_DNA"/>
</dbReference>
<evidence type="ECO:0000256" key="4">
    <source>
        <dbReference type="ARBA" id="ARBA00022795"/>
    </source>
</evidence>
<keyword evidence="6" id="KW-0804">Transcription</keyword>
<comment type="function">
    <text evidence="7">Responsible for the coupling of flagellin expression to flagellar assembly by preventing expression of the flagellin genes when a component of the middle class of proteins is defective. It negatively regulates flagellar genes by inhibiting the activity of FliA by directly binding to FliA.</text>
</comment>
<evidence type="ECO:0000313" key="10">
    <source>
        <dbReference type="EMBL" id="MYL97538.1"/>
    </source>
</evidence>
<dbReference type="Pfam" id="PF04316">
    <property type="entry name" value="FlgM"/>
    <property type="match status" value="1"/>
</dbReference>
<gene>
    <name evidence="10" type="primary">flgM</name>
    <name evidence="10" type="ORF">GR702_07095</name>
</gene>
<keyword evidence="10" id="KW-0966">Cell projection</keyword>
<evidence type="ECO:0000256" key="6">
    <source>
        <dbReference type="ARBA" id="ARBA00023163"/>
    </source>
</evidence>
<dbReference type="RefSeq" id="WP_160985277.1">
    <property type="nucleotide sequence ID" value="NZ_WVTD01000004.1"/>
</dbReference>
<dbReference type="NCBIfam" id="TIGR03824">
    <property type="entry name" value="FlgM_jcvi"/>
    <property type="match status" value="1"/>
</dbReference>
<dbReference type="SUPFAM" id="SSF101498">
    <property type="entry name" value="Anti-sigma factor FlgM"/>
    <property type="match status" value="1"/>
</dbReference>
<evidence type="ECO:0000256" key="5">
    <source>
        <dbReference type="ARBA" id="ARBA00023015"/>
    </source>
</evidence>
<proteinExistence type="inferred from homology"/>
<keyword evidence="10" id="KW-0282">Flagellum</keyword>
<organism evidence="10 11">
    <name type="scientific">Novosphingobium silvae</name>
    <dbReference type="NCBI Taxonomy" id="2692619"/>
    <lineage>
        <taxon>Bacteria</taxon>
        <taxon>Pseudomonadati</taxon>
        <taxon>Pseudomonadota</taxon>
        <taxon>Alphaproteobacteria</taxon>
        <taxon>Sphingomonadales</taxon>
        <taxon>Sphingomonadaceae</taxon>
        <taxon>Novosphingobium</taxon>
    </lineage>
</organism>
<evidence type="ECO:0000256" key="1">
    <source>
        <dbReference type="ARBA" id="ARBA00005322"/>
    </source>
</evidence>
<keyword evidence="3" id="KW-0678">Repressor</keyword>
<protein>
    <recommendedName>
        <fullName evidence="2">Negative regulator of flagellin synthesis</fullName>
    </recommendedName>
    <alternativeName>
        <fullName evidence="8">Anti-sigma-28 factor</fullName>
    </alternativeName>
</protein>
<evidence type="ECO:0000256" key="8">
    <source>
        <dbReference type="ARBA" id="ARBA00030117"/>
    </source>
</evidence>
<dbReference type="InterPro" id="IPR035890">
    <property type="entry name" value="Anti-sigma-28_factor_FlgM_sf"/>
</dbReference>
<evidence type="ECO:0000256" key="2">
    <source>
        <dbReference type="ARBA" id="ARBA00017823"/>
    </source>
</evidence>
<keyword evidence="4" id="KW-1005">Bacterial flagellum biogenesis</keyword>
<dbReference type="AlphaFoldDB" id="A0A7X4K7P9"/>
<dbReference type="InterPro" id="IPR031316">
    <property type="entry name" value="FlgM_C"/>
</dbReference>
<keyword evidence="11" id="KW-1185">Reference proteome</keyword>
<feature type="domain" description="Anti-sigma-28 factor FlgM C-terminal" evidence="9">
    <location>
        <begin position="56"/>
        <end position="88"/>
    </location>
</feature>
<evidence type="ECO:0000259" key="9">
    <source>
        <dbReference type="Pfam" id="PF04316"/>
    </source>
</evidence>
<evidence type="ECO:0000313" key="11">
    <source>
        <dbReference type="Proteomes" id="UP000465810"/>
    </source>
</evidence>
<comment type="caution">
    <text evidence="10">The sequence shown here is derived from an EMBL/GenBank/DDBJ whole genome shotgun (WGS) entry which is preliminary data.</text>
</comment>
<dbReference type="InterPro" id="IPR007412">
    <property type="entry name" value="FlgM"/>
</dbReference>
<keyword evidence="10" id="KW-0969">Cilium</keyword>
<dbReference type="GO" id="GO:0044781">
    <property type="term" value="P:bacterial-type flagellum organization"/>
    <property type="evidence" value="ECO:0007669"/>
    <property type="project" value="UniProtKB-KW"/>
</dbReference>
<keyword evidence="5" id="KW-0805">Transcription regulation</keyword>
<name>A0A7X4K7P9_9SPHN</name>
<evidence type="ECO:0000256" key="7">
    <source>
        <dbReference type="ARBA" id="ARBA00024739"/>
    </source>
</evidence>
<comment type="similarity">
    <text evidence="1">Belongs to the FlgM family.</text>
</comment>
<accession>A0A7X4K7P9</accession>
<reference evidence="10 11" key="1">
    <citation type="submission" date="2019-12" db="EMBL/GenBank/DDBJ databases">
        <authorList>
            <person name="Feng G."/>
            <person name="Zhu H."/>
        </authorList>
    </citation>
    <scope>NUCLEOTIDE SEQUENCE [LARGE SCALE GENOMIC DNA]</scope>
    <source>
        <strain evidence="10 11">FGD1</strain>
    </source>
</reference>
<dbReference type="Proteomes" id="UP000465810">
    <property type="component" value="Unassembled WGS sequence"/>
</dbReference>
<dbReference type="GO" id="GO:0045892">
    <property type="term" value="P:negative regulation of DNA-templated transcription"/>
    <property type="evidence" value="ECO:0007669"/>
    <property type="project" value="InterPro"/>
</dbReference>